<name>A0A1Y2A5Z5_9PLEO</name>
<feature type="compositionally biased region" description="Low complexity" evidence="1">
    <location>
        <begin position="232"/>
        <end position="244"/>
    </location>
</feature>
<feature type="region of interest" description="Disordered" evidence="1">
    <location>
        <begin position="222"/>
        <end position="247"/>
    </location>
</feature>
<dbReference type="EMBL" id="MCFA01000009">
    <property type="protein sequence ID" value="ORY17934.1"/>
    <property type="molecule type" value="Genomic_DNA"/>
</dbReference>
<gene>
    <name evidence="2" type="ORF">BCR34DRAFT_583208</name>
</gene>
<evidence type="ECO:0000256" key="1">
    <source>
        <dbReference type="SAM" id="MobiDB-lite"/>
    </source>
</evidence>
<dbReference type="OrthoDB" id="10683565at2759"/>
<comment type="caution">
    <text evidence="2">The sequence shown here is derived from an EMBL/GenBank/DDBJ whole genome shotgun (WGS) entry which is preliminary data.</text>
</comment>
<feature type="compositionally biased region" description="Polar residues" evidence="1">
    <location>
        <begin position="91"/>
        <end position="126"/>
    </location>
</feature>
<proteinExistence type="predicted"/>
<keyword evidence="3" id="KW-1185">Reference proteome</keyword>
<organism evidence="2 3">
    <name type="scientific">Clohesyomyces aquaticus</name>
    <dbReference type="NCBI Taxonomy" id="1231657"/>
    <lineage>
        <taxon>Eukaryota</taxon>
        <taxon>Fungi</taxon>
        <taxon>Dikarya</taxon>
        <taxon>Ascomycota</taxon>
        <taxon>Pezizomycotina</taxon>
        <taxon>Dothideomycetes</taxon>
        <taxon>Pleosporomycetidae</taxon>
        <taxon>Pleosporales</taxon>
        <taxon>Lindgomycetaceae</taxon>
        <taxon>Clohesyomyces</taxon>
    </lineage>
</organism>
<feature type="region of interest" description="Disordered" evidence="1">
    <location>
        <begin position="315"/>
        <end position="336"/>
    </location>
</feature>
<evidence type="ECO:0000313" key="3">
    <source>
        <dbReference type="Proteomes" id="UP000193144"/>
    </source>
</evidence>
<feature type="region of interest" description="Disordered" evidence="1">
    <location>
        <begin position="1"/>
        <end position="202"/>
    </location>
</feature>
<evidence type="ECO:0000313" key="2">
    <source>
        <dbReference type="EMBL" id="ORY17934.1"/>
    </source>
</evidence>
<feature type="compositionally biased region" description="Polar residues" evidence="1">
    <location>
        <begin position="324"/>
        <end position="336"/>
    </location>
</feature>
<reference evidence="2 3" key="1">
    <citation type="submission" date="2016-07" db="EMBL/GenBank/DDBJ databases">
        <title>Pervasive Adenine N6-methylation of Active Genes in Fungi.</title>
        <authorList>
            <consortium name="DOE Joint Genome Institute"/>
            <person name="Mondo S.J."/>
            <person name="Dannebaum R.O."/>
            <person name="Kuo R.C."/>
            <person name="Labutti K."/>
            <person name="Haridas S."/>
            <person name="Kuo A."/>
            <person name="Salamov A."/>
            <person name="Ahrendt S.R."/>
            <person name="Lipzen A."/>
            <person name="Sullivan W."/>
            <person name="Andreopoulos W.B."/>
            <person name="Clum A."/>
            <person name="Lindquist E."/>
            <person name="Daum C."/>
            <person name="Ramamoorthy G.K."/>
            <person name="Gryganskyi A."/>
            <person name="Culley D."/>
            <person name="Magnuson J.K."/>
            <person name="James T.Y."/>
            <person name="O'Malley M.A."/>
            <person name="Stajich J.E."/>
            <person name="Spatafora J.W."/>
            <person name="Visel A."/>
            <person name="Grigoriev I.V."/>
        </authorList>
    </citation>
    <scope>NUCLEOTIDE SEQUENCE [LARGE SCALE GENOMIC DNA]</scope>
    <source>
        <strain evidence="2 3">CBS 115471</strain>
    </source>
</reference>
<feature type="region of interest" description="Disordered" evidence="1">
    <location>
        <begin position="276"/>
        <end position="297"/>
    </location>
</feature>
<dbReference type="Proteomes" id="UP000193144">
    <property type="component" value="Unassembled WGS sequence"/>
</dbReference>
<sequence>MSSRSANGGGRGHDTITVEKEETAKLVQEAAKGSDEGVGATSHEFEAQSPPGATSDEQVAGGEPQPEPQKDTTPTKSKTVTRRLKMRSEKSNSTIPLRNRTSAHTETLESRSTTRASNRSHNSSAERSIRHHPNATDTMRTRGRGAIFLRGYPNVHGHRQDNQAYGHLSPPLETRESKASPLTSPESGHSRGHGSPVGARGRGVAFRGLFNNWVGSDWRRRRAAPVDTTPESVQDSSSDISQSDTLEPLHPIVQGTVGGTEQEEVCAQIPVIQGEEKADEKENITSSTPIPPQSPILGHRALSDVPANVNQYRGQQKDVDGPQQHRQTNIPTNFDFDNQGRLCLTLERPGENSTQHDKLPKEKKQAEENMLTNGGCLTILATPPVEEVTNKLEAPPALILSRTHDPVGEAAQVSMDQAASQRRRVAAVANYIDFDEYGHMSRQQSPERSKLPEPAEVPPVAGITAAETTQDQVVFEPSPQFLSDARLHIHVNEQYQEVIGHMTMAIGFGVPTAVGKDAKEVQAFKKLAYQMASEKLKTLAEAIVTEEMTVDWNFESDTGP</sequence>
<accession>A0A1Y2A5Z5</accession>
<feature type="compositionally biased region" description="Basic and acidic residues" evidence="1">
    <location>
        <begin position="11"/>
        <end position="24"/>
    </location>
</feature>
<dbReference type="AlphaFoldDB" id="A0A1Y2A5Z5"/>
<protein>
    <submittedName>
        <fullName evidence="2">Uncharacterized protein</fullName>
    </submittedName>
</protein>